<dbReference type="GO" id="GO:0005524">
    <property type="term" value="F:ATP binding"/>
    <property type="evidence" value="ECO:0007669"/>
    <property type="project" value="UniProtKB-KW"/>
</dbReference>
<dbReference type="AlphaFoldDB" id="A0A938XRB1"/>
<dbReference type="EC" id="6.3.3.2" evidence="5"/>
<dbReference type="Proteomes" id="UP000774000">
    <property type="component" value="Unassembled WGS sequence"/>
</dbReference>
<evidence type="ECO:0000256" key="4">
    <source>
        <dbReference type="PIRSR" id="PIRSR006806-1"/>
    </source>
</evidence>
<protein>
    <recommendedName>
        <fullName evidence="5">5-formyltetrahydrofolate cyclo-ligase</fullName>
        <ecNumber evidence="5">6.3.3.2</ecNumber>
    </recommendedName>
</protein>
<gene>
    <name evidence="6" type="ORF">JOC47_001125</name>
</gene>
<dbReference type="PIRSF" id="PIRSF006806">
    <property type="entry name" value="FTHF_cligase"/>
    <property type="match status" value="1"/>
</dbReference>
<keyword evidence="3 4" id="KW-0067">ATP-binding</keyword>
<evidence type="ECO:0000256" key="3">
    <source>
        <dbReference type="ARBA" id="ARBA00022840"/>
    </source>
</evidence>
<feature type="binding site" evidence="4">
    <location>
        <begin position="3"/>
        <end position="7"/>
    </location>
    <ligand>
        <name>ATP</name>
        <dbReference type="ChEBI" id="CHEBI:30616"/>
    </ligand>
</feature>
<accession>A0A938XRB1</accession>
<feature type="binding site" evidence="4">
    <location>
        <position position="54"/>
    </location>
    <ligand>
        <name>substrate</name>
    </ligand>
</feature>
<dbReference type="PANTHER" id="PTHR23407:SF1">
    <property type="entry name" value="5-FORMYLTETRAHYDROFOLATE CYCLO-LIGASE"/>
    <property type="match status" value="1"/>
</dbReference>
<comment type="similarity">
    <text evidence="1 5">Belongs to the 5-formyltetrahydrofolate cyclo-ligase family.</text>
</comment>
<keyword evidence="2 4" id="KW-0547">Nucleotide-binding</keyword>
<feature type="binding site" evidence="4">
    <location>
        <begin position="135"/>
        <end position="143"/>
    </location>
    <ligand>
        <name>ATP</name>
        <dbReference type="ChEBI" id="CHEBI:30616"/>
    </ligand>
</feature>
<keyword evidence="5" id="KW-0479">Metal-binding</keyword>
<keyword evidence="5" id="KW-0460">Magnesium</keyword>
<dbReference type="EMBL" id="JAFBDQ010000004">
    <property type="protein sequence ID" value="MBM7556289.1"/>
    <property type="molecule type" value="Genomic_DNA"/>
</dbReference>
<dbReference type="Gene3D" id="3.40.50.10420">
    <property type="entry name" value="NagB/RpiA/CoA transferase-like"/>
    <property type="match status" value="1"/>
</dbReference>
<evidence type="ECO:0000256" key="1">
    <source>
        <dbReference type="ARBA" id="ARBA00010638"/>
    </source>
</evidence>
<keyword evidence="6" id="KW-0436">Ligase</keyword>
<dbReference type="RefSeq" id="WP_204701041.1">
    <property type="nucleotide sequence ID" value="NZ_JAFBDQ010000004.1"/>
</dbReference>
<dbReference type="GO" id="GO:0046872">
    <property type="term" value="F:metal ion binding"/>
    <property type="evidence" value="ECO:0007669"/>
    <property type="project" value="UniProtKB-KW"/>
</dbReference>
<dbReference type="GO" id="GO:0035999">
    <property type="term" value="P:tetrahydrofolate interconversion"/>
    <property type="evidence" value="ECO:0007669"/>
    <property type="project" value="TreeGrafter"/>
</dbReference>
<reference evidence="6" key="1">
    <citation type="submission" date="2021-01" db="EMBL/GenBank/DDBJ databases">
        <title>Genomic Encyclopedia of Type Strains, Phase IV (KMG-IV): sequencing the most valuable type-strain genomes for metagenomic binning, comparative biology and taxonomic classification.</title>
        <authorList>
            <person name="Goeker M."/>
        </authorList>
    </citation>
    <scope>NUCLEOTIDE SEQUENCE</scope>
    <source>
        <strain evidence="6">DSM 23230</strain>
    </source>
</reference>
<dbReference type="InterPro" id="IPR002698">
    <property type="entry name" value="FTHF_cligase"/>
</dbReference>
<comment type="caution">
    <text evidence="6">The sequence shown here is derived from an EMBL/GenBank/DDBJ whole genome shotgun (WGS) entry which is preliminary data.</text>
</comment>
<dbReference type="InterPro" id="IPR024185">
    <property type="entry name" value="FTHF_cligase-like_sf"/>
</dbReference>
<organism evidence="6 7">
    <name type="scientific">Halanaerobacter jeridensis</name>
    <dbReference type="NCBI Taxonomy" id="706427"/>
    <lineage>
        <taxon>Bacteria</taxon>
        <taxon>Bacillati</taxon>
        <taxon>Bacillota</taxon>
        <taxon>Clostridia</taxon>
        <taxon>Halanaerobiales</taxon>
        <taxon>Halobacteroidaceae</taxon>
        <taxon>Halanaerobacter</taxon>
    </lineage>
</organism>
<evidence type="ECO:0000256" key="2">
    <source>
        <dbReference type="ARBA" id="ARBA00022741"/>
    </source>
</evidence>
<dbReference type="Pfam" id="PF01812">
    <property type="entry name" value="5-FTHF_cyc-lig"/>
    <property type="match status" value="1"/>
</dbReference>
<evidence type="ECO:0000313" key="6">
    <source>
        <dbReference type="EMBL" id="MBM7556289.1"/>
    </source>
</evidence>
<evidence type="ECO:0000256" key="5">
    <source>
        <dbReference type="RuleBase" id="RU361279"/>
    </source>
</evidence>
<dbReference type="GO" id="GO:0009396">
    <property type="term" value="P:folic acid-containing compound biosynthetic process"/>
    <property type="evidence" value="ECO:0007669"/>
    <property type="project" value="TreeGrafter"/>
</dbReference>
<dbReference type="GO" id="GO:0030272">
    <property type="term" value="F:5-formyltetrahydrofolate cyclo-ligase activity"/>
    <property type="evidence" value="ECO:0007669"/>
    <property type="project" value="UniProtKB-EC"/>
</dbReference>
<comment type="catalytic activity">
    <reaction evidence="5">
        <text>(6S)-5-formyl-5,6,7,8-tetrahydrofolate + ATP = (6R)-5,10-methenyltetrahydrofolate + ADP + phosphate</text>
        <dbReference type="Rhea" id="RHEA:10488"/>
        <dbReference type="ChEBI" id="CHEBI:30616"/>
        <dbReference type="ChEBI" id="CHEBI:43474"/>
        <dbReference type="ChEBI" id="CHEBI:57455"/>
        <dbReference type="ChEBI" id="CHEBI:57457"/>
        <dbReference type="ChEBI" id="CHEBI:456216"/>
        <dbReference type="EC" id="6.3.3.2"/>
    </reaction>
</comment>
<evidence type="ECO:0000313" key="7">
    <source>
        <dbReference type="Proteomes" id="UP000774000"/>
    </source>
</evidence>
<comment type="cofactor">
    <cofactor evidence="5">
        <name>Mg(2+)</name>
        <dbReference type="ChEBI" id="CHEBI:18420"/>
    </cofactor>
</comment>
<name>A0A938XRB1_9FIRM</name>
<sequence>MTKEEQREKLLEIRNNLSTTEVKEKSKLIKKRLFATEEYNTAQTILIYISFNNEVRTKAIIKKLLAEDKRVIVPITDTEEKRLYLSELKNFEQELTPSSTYGILEPKPEYRRLINKEELDLIIAPGVGFDDSCNRIGYGGGYYDRLLASDPQVLTIALAFSEQLAEQIKTSCHDQKVEKIITDKKIISCK</sequence>
<keyword evidence="7" id="KW-1185">Reference proteome</keyword>
<dbReference type="SUPFAM" id="SSF100950">
    <property type="entry name" value="NagB/RpiA/CoA transferase-like"/>
    <property type="match status" value="1"/>
</dbReference>
<dbReference type="PANTHER" id="PTHR23407">
    <property type="entry name" value="ATPASE INHIBITOR/5-FORMYLTETRAHYDROFOLATE CYCLO-LIGASE"/>
    <property type="match status" value="1"/>
</dbReference>
<feature type="binding site" evidence="4">
    <location>
        <position position="49"/>
    </location>
    <ligand>
        <name>substrate</name>
    </ligand>
</feature>
<dbReference type="InterPro" id="IPR037171">
    <property type="entry name" value="NagB/RpiA_transferase-like"/>
</dbReference>
<dbReference type="NCBIfam" id="TIGR02727">
    <property type="entry name" value="MTHFS_bact"/>
    <property type="match status" value="1"/>
</dbReference>
<proteinExistence type="inferred from homology"/>